<gene>
    <name evidence="1" type="ORF">NCTC11544_04102</name>
</gene>
<dbReference type="AlphaFoldDB" id="A0A380AFV8"/>
<sequence length="52" mass="5719">MDKRPSDDSGIIISLHFNSVKSPLWLNSKVPSVSSASMAWAFIALLTRIKSD</sequence>
<evidence type="ECO:0000313" key="1">
    <source>
        <dbReference type="EMBL" id="SUI80278.1"/>
    </source>
</evidence>
<accession>A0A380AFV8</accession>
<name>A0A380AFV8_9GAMM</name>
<organism evidence="1 2">
    <name type="scientific">Serratia quinivorans</name>
    <dbReference type="NCBI Taxonomy" id="137545"/>
    <lineage>
        <taxon>Bacteria</taxon>
        <taxon>Pseudomonadati</taxon>
        <taxon>Pseudomonadota</taxon>
        <taxon>Gammaproteobacteria</taxon>
        <taxon>Enterobacterales</taxon>
        <taxon>Yersiniaceae</taxon>
        <taxon>Serratia</taxon>
    </lineage>
</organism>
<evidence type="ECO:0000313" key="2">
    <source>
        <dbReference type="Proteomes" id="UP000255529"/>
    </source>
</evidence>
<reference evidence="1 2" key="1">
    <citation type="submission" date="2018-06" db="EMBL/GenBank/DDBJ databases">
        <authorList>
            <consortium name="Pathogen Informatics"/>
            <person name="Doyle S."/>
        </authorList>
    </citation>
    <scope>NUCLEOTIDE SEQUENCE [LARGE SCALE GENOMIC DNA]</scope>
    <source>
        <strain evidence="1 2">NCTC11544</strain>
    </source>
</reference>
<dbReference type="EMBL" id="UGYN01000002">
    <property type="protein sequence ID" value="SUI80278.1"/>
    <property type="molecule type" value="Genomic_DNA"/>
</dbReference>
<protein>
    <submittedName>
        <fullName evidence="1">Uncharacterized protein</fullName>
    </submittedName>
</protein>
<proteinExistence type="predicted"/>
<dbReference type="Proteomes" id="UP000255529">
    <property type="component" value="Unassembled WGS sequence"/>
</dbReference>